<dbReference type="PANTHER" id="PTHR30349:SF64">
    <property type="entry name" value="PROPHAGE INTEGRASE INTD-RELATED"/>
    <property type="match status" value="1"/>
</dbReference>
<dbReference type="EMBL" id="QGDQ01000011">
    <property type="protein sequence ID" value="PWJ53726.1"/>
    <property type="molecule type" value="Genomic_DNA"/>
</dbReference>
<protein>
    <submittedName>
        <fullName evidence="3">Phage integrase family protein</fullName>
    </submittedName>
</protein>
<evidence type="ECO:0000313" key="3">
    <source>
        <dbReference type="EMBL" id="PWJ53726.1"/>
    </source>
</evidence>
<sequence length="236" mass="25434">MSDPSAGVTLPRVRRAEAAMRLPAPQEVAAVLAAAAEPETRVMVLLAAGAGLRLGELCGLQVADVDFLRRTVRVRRQLTRATGRALIESPPKYGSERDVPVPDALLEAVARYVQEHRPGNHPTRWLLTEGGGAPLTQNIASDRWRRARRGAGVTGMRLHDLRHYFASGLIAAGVDVVAVQRALGHRSASVTLNTYSHLWPSAEDRTRAALAGLLDDLASAAPRAEDVADQLRTSRP</sequence>
<evidence type="ECO:0000313" key="4">
    <source>
        <dbReference type="Proteomes" id="UP000245469"/>
    </source>
</evidence>
<keyword evidence="4" id="KW-1185">Reference proteome</keyword>
<dbReference type="InterPro" id="IPR011010">
    <property type="entry name" value="DNA_brk_join_enz"/>
</dbReference>
<dbReference type="PROSITE" id="PS51898">
    <property type="entry name" value="TYR_RECOMBINASE"/>
    <property type="match status" value="1"/>
</dbReference>
<dbReference type="PANTHER" id="PTHR30349">
    <property type="entry name" value="PHAGE INTEGRASE-RELATED"/>
    <property type="match status" value="1"/>
</dbReference>
<evidence type="ECO:0000256" key="1">
    <source>
        <dbReference type="ARBA" id="ARBA00023172"/>
    </source>
</evidence>
<dbReference type="OrthoDB" id="1822491at2"/>
<dbReference type="SUPFAM" id="SSF56349">
    <property type="entry name" value="DNA breaking-rejoining enzymes"/>
    <property type="match status" value="1"/>
</dbReference>
<dbReference type="Pfam" id="PF00589">
    <property type="entry name" value="Phage_integrase"/>
    <property type="match status" value="1"/>
</dbReference>
<feature type="domain" description="Tyr recombinase" evidence="2">
    <location>
        <begin position="17"/>
        <end position="211"/>
    </location>
</feature>
<comment type="caution">
    <text evidence="3">The sequence shown here is derived from an EMBL/GenBank/DDBJ whole genome shotgun (WGS) entry which is preliminary data.</text>
</comment>
<dbReference type="Proteomes" id="UP000245469">
    <property type="component" value="Unassembled WGS sequence"/>
</dbReference>
<name>A0A316A712_9ACTN</name>
<dbReference type="CDD" id="cd01189">
    <property type="entry name" value="INT_ICEBs1_C_like"/>
    <property type="match status" value="1"/>
</dbReference>
<dbReference type="GO" id="GO:0006310">
    <property type="term" value="P:DNA recombination"/>
    <property type="evidence" value="ECO:0007669"/>
    <property type="project" value="UniProtKB-KW"/>
</dbReference>
<dbReference type="InterPro" id="IPR002104">
    <property type="entry name" value="Integrase_catalytic"/>
</dbReference>
<proteinExistence type="predicted"/>
<gene>
    <name evidence="3" type="ORF">BXY45_111129</name>
</gene>
<dbReference type="GO" id="GO:0015074">
    <property type="term" value="P:DNA integration"/>
    <property type="evidence" value="ECO:0007669"/>
    <property type="project" value="InterPro"/>
</dbReference>
<organism evidence="3 4">
    <name type="scientific">Quadrisphaera granulorum</name>
    <dbReference type="NCBI Taxonomy" id="317664"/>
    <lineage>
        <taxon>Bacteria</taxon>
        <taxon>Bacillati</taxon>
        <taxon>Actinomycetota</taxon>
        <taxon>Actinomycetes</taxon>
        <taxon>Kineosporiales</taxon>
        <taxon>Kineosporiaceae</taxon>
        <taxon>Quadrisphaera</taxon>
    </lineage>
</organism>
<evidence type="ECO:0000259" key="2">
    <source>
        <dbReference type="PROSITE" id="PS51898"/>
    </source>
</evidence>
<dbReference type="GO" id="GO:0003677">
    <property type="term" value="F:DNA binding"/>
    <property type="evidence" value="ECO:0007669"/>
    <property type="project" value="InterPro"/>
</dbReference>
<dbReference type="Gene3D" id="1.10.443.10">
    <property type="entry name" value="Intergrase catalytic core"/>
    <property type="match status" value="1"/>
</dbReference>
<dbReference type="InterPro" id="IPR050090">
    <property type="entry name" value="Tyrosine_recombinase_XerCD"/>
</dbReference>
<reference evidence="3 4" key="1">
    <citation type="submission" date="2018-03" db="EMBL/GenBank/DDBJ databases">
        <title>Genomic Encyclopedia of Archaeal and Bacterial Type Strains, Phase II (KMG-II): from individual species to whole genera.</title>
        <authorList>
            <person name="Goeker M."/>
        </authorList>
    </citation>
    <scope>NUCLEOTIDE SEQUENCE [LARGE SCALE GENOMIC DNA]</scope>
    <source>
        <strain evidence="3 4">DSM 44889</strain>
    </source>
</reference>
<dbReference type="RefSeq" id="WP_109774385.1">
    <property type="nucleotide sequence ID" value="NZ_QGDQ01000011.1"/>
</dbReference>
<keyword evidence="1" id="KW-0233">DNA recombination</keyword>
<dbReference type="AlphaFoldDB" id="A0A316A712"/>
<dbReference type="InterPro" id="IPR013762">
    <property type="entry name" value="Integrase-like_cat_sf"/>
</dbReference>
<accession>A0A316A712</accession>